<comment type="caution">
    <text evidence="1">The sequence shown here is derived from an EMBL/GenBank/DDBJ whole genome shotgun (WGS) entry which is preliminary data.</text>
</comment>
<proteinExistence type="predicted"/>
<reference evidence="1" key="1">
    <citation type="journal article" date="2021" name="Nat. Commun.">
        <title>Genetic determinants of endophytism in the Arabidopsis root mycobiome.</title>
        <authorList>
            <person name="Mesny F."/>
            <person name="Miyauchi S."/>
            <person name="Thiergart T."/>
            <person name="Pickel B."/>
            <person name="Atanasova L."/>
            <person name="Karlsson M."/>
            <person name="Huettel B."/>
            <person name="Barry K.W."/>
            <person name="Haridas S."/>
            <person name="Chen C."/>
            <person name="Bauer D."/>
            <person name="Andreopoulos W."/>
            <person name="Pangilinan J."/>
            <person name="LaButti K."/>
            <person name="Riley R."/>
            <person name="Lipzen A."/>
            <person name="Clum A."/>
            <person name="Drula E."/>
            <person name="Henrissat B."/>
            <person name="Kohler A."/>
            <person name="Grigoriev I.V."/>
            <person name="Martin F.M."/>
            <person name="Hacquard S."/>
        </authorList>
    </citation>
    <scope>NUCLEOTIDE SEQUENCE</scope>
    <source>
        <strain evidence="1">MPI-CAGE-AT-0023</strain>
    </source>
</reference>
<dbReference type="EMBL" id="JAGMUX010000002">
    <property type="protein sequence ID" value="KAH7266870.1"/>
    <property type="molecule type" value="Genomic_DNA"/>
</dbReference>
<dbReference type="Proteomes" id="UP000720189">
    <property type="component" value="Unassembled WGS sequence"/>
</dbReference>
<name>A0A9P9KR24_FUSRE</name>
<dbReference type="RefSeq" id="XP_046054689.1">
    <property type="nucleotide sequence ID" value="XM_046191534.1"/>
</dbReference>
<dbReference type="GeneID" id="70221488"/>
<organism evidence="1 2">
    <name type="scientific">Fusarium redolens</name>
    <dbReference type="NCBI Taxonomy" id="48865"/>
    <lineage>
        <taxon>Eukaryota</taxon>
        <taxon>Fungi</taxon>
        <taxon>Dikarya</taxon>
        <taxon>Ascomycota</taxon>
        <taxon>Pezizomycotina</taxon>
        <taxon>Sordariomycetes</taxon>
        <taxon>Hypocreomycetidae</taxon>
        <taxon>Hypocreales</taxon>
        <taxon>Nectriaceae</taxon>
        <taxon>Fusarium</taxon>
        <taxon>Fusarium redolens species complex</taxon>
    </lineage>
</organism>
<sequence>MAIRMLGCRASMATVLSPASVASQTWSVCTSISNLLRTKRHRCERAQVITHVIRSSSRAGPWPAVFRVCAQCHRSRG</sequence>
<protein>
    <submittedName>
        <fullName evidence="1">Uncharacterized protein</fullName>
    </submittedName>
</protein>
<dbReference type="AlphaFoldDB" id="A0A9P9KR24"/>
<accession>A0A9P9KR24</accession>
<evidence type="ECO:0000313" key="1">
    <source>
        <dbReference type="EMBL" id="KAH7266870.1"/>
    </source>
</evidence>
<gene>
    <name evidence="1" type="ORF">BKA55DRAFT_553547</name>
</gene>
<evidence type="ECO:0000313" key="2">
    <source>
        <dbReference type="Proteomes" id="UP000720189"/>
    </source>
</evidence>
<keyword evidence="2" id="KW-1185">Reference proteome</keyword>